<feature type="region of interest" description="Disordered" evidence="1">
    <location>
        <begin position="667"/>
        <end position="686"/>
    </location>
</feature>
<feature type="compositionally biased region" description="Polar residues" evidence="1">
    <location>
        <begin position="405"/>
        <end position="416"/>
    </location>
</feature>
<protein>
    <submittedName>
        <fullName evidence="3">Uncharacterized protein</fullName>
    </submittedName>
</protein>
<feature type="compositionally biased region" description="Basic and acidic residues" evidence="1">
    <location>
        <begin position="106"/>
        <end position="124"/>
    </location>
</feature>
<evidence type="ECO:0000313" key="4">
    <source>
        <dbReference type="Proteomes" id="UP000826234"/>
    </source>
</evidence>
<feature type="compositionally biased region" description="Acidic residues" evidence="1">
    <location>
        <begin position="147"/>
        <end position="158"/>
    </location>
</feature>
<feature type="region of interest" description="Disordered" evidence="1">
    <location>
        <begin position="524"/>
        <end position="657"/>
    </location>
</feature>
<sequence>MSFFLLCIKRSYILSVQLILWIGLGVLLISTYTTLSATQDIPAKIESVEPGKLPGEIKNVLDENPVKIADQNPAVEEVVHKHDKPILQNGKEEVEQPQIKVPMDVPNRDEKEKPKEEVQLDRPDQGFAQPVGEAHRHEPPVPHDEVVVDEGQDHEEPEENRPPDNKEFLVEENPVLGEDRAQPQPVPEQTKGDGGQEKLEYHPVKDPKPLPDLVAHKDERPPYKDLELDEQDERRDKAIGGKDGAIPQEGRKAVEEENETGEKRELLPPERPEPAQVEEREIRNAKENVDIKAEEAGQRKQLDHAVLLQVIKEQQVQQKQLLDQQAKLLAVIEEQHKEIHQQRQEEGDEDRPKQEIHQEPALPFSKSKEREDGFENEDVAKNIPNDSPDHPVHDSQHLDSDGQKRQQATGPGQQKQMHSKLTGAPPKNPAAPVKNGEKIAQHQAGKNPAVKLVDPVRSDSQIAMADGHQQEKQAKDEELKEGQDIQEAQNFQEKIKNAKNRNEVAERAEGQREMLDAAIAHGVAGRISERVVKKDKKGEVPDQQQQIDPAHKPKVAEKIQENLVVPEAMKPDKIGQKEALSLDQLGRAQSQGGKSKERMAAGTPSPQRKVELDSERELKEPEKLHESDNDHVLKLEQVRAAPRDQENAKPNRDLKLQAELDLRRRRRDLEEEGEEPGGVIIGLNPLPDVKVNDLRSALETRLNQAAEGAQQALHSRQIKQIQEVEEEV</sequence>
<feature type="compositionally biased region" description="Basic and acidic residues" evidence="1">
    <location>
        <begin position="387"/>
        <end position="404"/>
    </location>
</feature>
<comment type="caution">
    <text evidence="3">The sequence shown here is derived from an EMBL/GenBank/DDBJ whole genome shotgun (WGS) entry which is preliminary data.</text>
</comment>
<feature type="compositionally biased region" description="Basic and acidic residues" evidence="1">
    <location>
        <begin position="159"/>
        <end position="169"/>
    </location>
</feature>
<accession>A0ABQ7TI99</accession>
<dbReference type="EMBL" id="JAIPUX010000439">
    <property type="protein sequence ID" value="KAH0629353.1"/>
    <property type="molecule type" value="Genomic_DNA"/>
</dbReference>
<feature type="region of interest" description="Disordered" evidence="1">
    <location>
        <begin position="337"/>
        <end position="509"/>
    </location>
</feature>
<gene>
    <name evidence="3" type="ORF">JD844_011373</name>
</gene>
<keyword evidence="2" id="KW-0812">Transmembrane</keyword>
<feature type="compositionally biased region" description="Basic and acidic residues" evidence="1">
    <location>
        <begin position="493"/>
        <end position="509"/>
    </location>
</feature>
<evidence type="ECO:0000256" key="1">
    <source>
        <dbReference type="SAM" id="MobiDB-lite"/>
    </source>
</evidence>
<keyword evidence="2" id="KW-1133">Transmembrane helix</keyword>
<evidence type="ECO:0000256" key="2">
    <source>
        <dbReference type="SAM" id="Phobius"/>
    </source>
</evidence>
<keyword evidence="2" id="KW-0472">Membrane</keyword>
<feature type="compositionally biased region" description="Basic and acidic residues" evidence="1">
    <location>
        <begin position="190"/>
        <end position="240"/>
    </location>
</feature>
<proteinExistence type="predicted"/>
<keyword evidence="4" id="KW-1185">Reference proteome</keyword>
<feature type="compositionally biased region" description="Basic and acidic residues" evidence="1">
    <location>
        <begin position="337"/>
        <end position="358"/>
    </location>
</feature>
<feature type="compositionally biased region" description="Basic and acidic residues" evidence="1">
    <location>
        <begin position="608"/>
        <end position="657"/>
    </location>
</feature>
<feature type="transmembrane region" description="Helical" evidence="2">
    <location>
        <begin position="12"/>
        <end position="32"/>
    </location>
</feature>
<organism evidence="3 4">
    <name type="scientific">Phrynosoma platyrhinos</name>
    <name type="common">Desert horned lizard</name>
    <dbReference type="NCBI Taxonomy" id="52577"/>
    <lineage>
        <taxon>Eukaryota</taxon>
        <taxon>Metazoa</taxon>
        <taxon>Chordata</taxon>
        <taxon>Craniata</taxon>
        <taxon>Vertebrata</taxon>
        <taxon>Euteleostomi</taxon>
        <taxon>Lepidosauria</taxon>
        <taxon>Squamata</taxon>
        <taxon>Bifurcata</taxon>
        <taxon>Unidentata</taxon>
        <taxon>Episquamata</taxon>
        <taxon>Toxicofera</taxon>
        <taxon>Iguania</taxon>
        <taxon>Phrynosomatidae</taxon>
        <taxon>Phrynosomatinae</taxon>
        <taxon>Phrynosoma</taxon>
    </lineage>
</organism>
<feature type="compositionally biased region" description="Basic and acidic residues" evidence="1">
    <location>
        <begin position="527"/>
        <end position="540"/>
    </location>
</feature>
<evidence type="ECO:0000313" key="3">
    <source>
        <dbReference type="EMBL" id="KAH0629353.1"/>
    </source>
</evidence>
<feature type="region of interest" description="Disordered" evidence="1">
    <location>
        <begin position="83"/>
        <end position="290"/>
    </location>
</feature>
<feature type="compositionally biased region" description="Basic and acidic residues" evidence="1">
    <location>
        <begin position="549"/>
        <end position="560"/>
    </location>
</feature>
<dbReference type="Proteomes" id="UP000826234">
    <property type="component" value="Unassembled WGS sequence"/>
</dbReference>
<name>A0ABQ7TI99_PHRPL</name>
<feature type="compositionally biased region" description="Basic and acidic residues" evidence="1">
    <location>
        <begin position="249"/>
        <end position="290"/>
    </location>
</feature>
<feature type="compositionally biased region" description="Basic and acidic residues" evidence="1">
    <location>
        <begin position="468"/>
        <end position="483"/>
    </location>
</feature>
<reference evidence="3 4" key="1">
    <citation type="journal article" date="2022" name="Gigascience">
        <title>A chromosome-level genome assembly and annotation of the desert horned lizard, Phrynosoma platyrhinos, provides insight into chromosomal rearrangements among reptiles.</title>
        <authorList>
            <person name="Koochekian N."/>
            <person name="Ascanio A."/>
            <person name="Farleigh K."/>
            <person name="Card D.C."/>
            <person name="Schield D.R."/>
            <person name="Castoe T.A."/>
            <person name="Jezkova T."/>
        </authorList>
    </citation>
    <scope>NUCLEOTIDE SEQUENCE [LARGE SCALE GENOMIC DNA]</scope>
    <source>
        <strain evidence="3">NK-2021</strain>
    </source>
</reference>
<feature type="compositionally biased region" description="Basic and acidic residues" evidence="1">
    <location>
        <begin position="133"/>
        <end position="146"/>
    </location>
</feature>